<dbReference type="EMBL" id="BAABKE010000001">
    <property type="protein sequence ID" value="GAA5093553.1"/>
    <property type="molecule type" value="Genomic_DNA"/>
</dbReference>
<organism evidence="2 3">
    <name type="scientific">Wohlfahrtiimonas larvae</name>
    <dbReference type="NCBI Taxonomy" id="1157986"/>
    <lineage>
        <taxon>Bacteria</taxon>
        <taxon>Pseudomonadati</taxon>
        <taxon>Pseudomonadota</taxon>
        <taxon>Gammaproteobacteria</taxon>
        <taxon>Cardiobacteriales</taxon>
        <taxon>Ignatzschineriaceae</taxon>
        <taxon>Wohlfahrtiimonas</taxon>
    </lineage>
</organism>
<evidence type="ECO:0000313" key="3">
    <source>
        <dbReference type="Proteomes" id="UP001500631"/>
    </source>
</evidence>
<evidence type="ECO:0000313" key="2">
    <source>
        <dbReference type="EMBL" id="GAA5093553.1"/>
    </source>
</evidence>
<comment type="similarity">
    <text evidence="1">Belongs to the UPF0250 family.</text>
</comment>
<dbReference type="SUPFAM" id="SSF117991">
    <property type="entry name" value="YbeD/HP0495-like"/>
    <property type="match status" value="1"/>
</dbReference>
<comment type="caution">
    <text evidence="2">The sequence shown here is derived from an EMBL/GenBank/DDBJ whole genome shotgun (WGS) entry which is preliminary data.</text>
</comment>
<dbReference type="Gene3D" id="3.30.70.260">
    <property type="match status" value="1"/>
</dbReference>
<gene>
    <name evidence="2" type="ORF">GCM10023338_00720</name>
</gene>
<accession>A0ABP9MB69</accession>
<dbReference type="InterPro" id="IPR027471">
    <property type="entry name" value="YbeD-like_sf"/>
</dbReference>
<dbReference type="InterPro" id="IPR007454">
    <property type="entry name" value="UPF0250_YbeD-like"/>
</dbReference>
<dbReference type="PANTHER" id="PTHR38036:SF1">
    <property type="entry name" value="UPF0250 PROTEIN YBED"/>
    <property type="match status" value="1"/>
</dbReference>
<dbReference type="RefSeq" id="WP_077926035.1">
    <property type="nucleotide sequence ID" value="NZ_BAABKE010000001.1"/>
</dbReference>
<sequence>MINPETKEPLVEFPTHFLFKVTGLNTEEFENDIVEILKQVDPKIDGSKIKRLMSKSDKYISLSIDVWVETQEDIDQVYALLKAEERVLWAL</sequence>
<dbReference type="PANTHER" id="PTHR38036">
    <property type="entry name" value="UPF0250 PROTEIN YBED"/>
    <property type="match status" value="1"/>
</dbReference>
<proteinExistence type="inferred from homology"/>
<dbReference type="Proteomes" id="UP001500631">
    <property type="component" value="Unassembled WGS sequence"/>
</dbReference>
<dbReference type="Pfam" id="PF04359">
    <property type="entry name" value="DUF493"/>
    <property type="match status" value="1"/>
</dbReference>
<name>A0ABP9MB69_9GAMM</name>
<reference evidence="3" key="1">
    <citation type="journal article" date="2019" name="Int. J. Syst. Evol. Microbiol.">
        <title>The Global Catalogue of Microorganisms (GCM) 10K type strain sequencing project: providing services to taxonomists for standard genome sequencing and annotation.</title>
        <authorList>
            <consortium name="The Broad Institute Genomics Platform"/>
            <consortium name="The Broad Institute Genome Sequencing Center for Infectious Disease"/>
            <person name="Wu L."/>
            <person name="Ma J."/>
        </authorList>
    </citation>
    <scope>NUCLEOTIDE SEQUENCE [LARGE SCALE GENOMIC DNA]</scope>
    <source>
        <strain evidence="3">JCM 18424</strain>
    </source>
</reference>
<keyword evidence="3" id="KW-1185">Reference proteome</keyword>
<protein>
    <submittedName>
        <fullName evidence="2">Uncharacterized protein</fullName>
    </submittedName>
</protein>
<evidence type="ECO:0000256" key="1">
    <source>
        <dbReference type="ARBA" id="ARBA00008460"/>
    </source>
</evidence>